<comment type="similarity">
    <text evidence="1">Belongs to the poly(ADP-ribose) glycohydrolase family.</text>
</comment>
<evidence type="ECO:0000313" key="8">
    <source>
        <dbReference type="Proteomes" id="UP001152759"/>
    </source>
</evidence>
<feature type="domain" description="PARG helical" evidence="6">
    <location>
        <begin position="73"/>
        <end position="190"/>
    </location>
</feature>
<dbReference type="PANTHER" id="PTHR12837">
    <property type="entry name" value="POLY ADP-RIBOSE GLYCOHYDROLASE"/>
    <property type="match status" value="1"/>
</dbReference>
<evidence type="ECO:0000256" key="1">
    <source>
        <dbReference type="ARBA" id="ARBA00009545"/>
    </source>
</evidence>
<reference evidence="7" key="1">
    <citation type="submission" date="2021-12" db="EMBL/GenBank/DDBJ databases">
        <authorList>
            <person name="King R."/>
        </authorList>
    </citation>
    <scope>NUCLEOTIDE SEQUENCE</scope>
</reference>
<organism evidence="7 8">
    <name type="scientific">Bemisia tabaci</name>
    <name type="common">Sweetpotato whitefly</name>
    <name type="synonym">Aleurodes tabaci</name>
    <dbReference type="NCBI Taxonomy" id="7038"/>
    <lineage>
        <taxon>Eukaryota</taxon>
        <taxon>Metazoa</taxon>
        <taxon>Ecdysozoa</taxon>
        <taxon>Arthropoda</taxon>
        <taxon>Hexapoda</taxon>
        <taxon>Insecta</taxon>
        <taxon>Pterygota</taxon>
        <taxon>Neoptera</taxon>
        <taxon>Paraneoptera</taxon>
        <taxon>Hemiptera</taxon>
        <taxon>Sternorrhyncha</taxon>
        <taxon>Aleyrodoidea</taxon>
        <taxon>Aleyrodidae</taxon>
        <taxon>Aleyrodinae</taxon>
        <taxon>Bemisia</taxon>
    </lineage>
</organism>
<dbReference type="GO" id="GO:0006282">
    <property type="term" value="P:regulation of DNA repair"/>
    <property type="evidence" value="ECO:0007669"/>
    <property type="project" value="InterPro"/>
</dbReference>
<evidence type="ECO:0000256" key="4">
    <source>
        <dbReference type="SAM" id="MobiDB-lite"/>
    </source>
</evidence>
<keyword evidence="8" id="KW-1185">Reference proteome</keyword>
<dbReference type="GO" id="GO:0004649">
    <property type="term" value="F:poly(ADP-ribose) glycohydrolase activity"/>
    <property type="evidence" value="ECO:0007669"/>
    <property type="project" value="UniProtKB-EC"/>
</dbReference>
<evidence type="ECO:0000259" key="5">
    <source>
        <dbReference type="Pfam" id="PF05028"/>
    </source>
</evidence>
<evidence type="ECO:0000256" key="2">
    <source>
        <dbReference type="ARBA" id="ARBA00012255"/>
    </source>
</evidence>
<protein>
    <recommendedName>
        <fullName evidence="2">poly(ADP-ribose) glycohydrolase</fullName>
        <ecNumber evidence="2">3.2.1.143</ecNumber>
    </recommendedName>
</protein>
<feature type="region of interest" description="Disordered" evidence="4">
    <location>
        <begin position="611"/>
        <end position="704"/>
    </location>
</feature>
<gene>
    <name evidence="7" type="ORF">BEMITA_LOCUS6341</name>
</gene>
<dbReference type="InterPro" id="IPR048362">
    <property type="entry name" value="PARG_helical"/>
</dbReference>
<dbReference type="Proteomes" id="UP001152759">
    <property type="component" value="Chromosome 3"/>
</dbReference>
<dbReference type="GO" id="GO:1990966">
    <property type="term" value="P:ATP generation from poly-ADP-D-ribose"/>
    <property type="evidence" value="ECO:0007669"/>
    <property type="project" value="TreeGrafter"/>
</dbReference>
<feature type="compositionally biased region" description="Gly residues" evidence="4">
    <location>
        <begin position="617"/>
        <end position="627"/>
    </location>
</feature>
<accession>A0A9P0AAJ7</accession>
<evidence type="ECO:0000313" key="7">
    <source>
        <dbReference type="EMBL" id="CAH0387309.1"/>
    </source>
</evidence>
<feature type="region of interest" description="Disordered" evidence="4">
    <location>
        <begin position="398"/>
        <end position="419"/>
    </location>
</feature>
<sequence length="704" mass="79927">MALVMLPCDMPWWGKLQFLLTEIATVTTPKDLADNMFQIYSMCNVGLDPDESDHSKTDEDVFQPLVKFLESDMTADERDRFFSCTLPYISQCALALKQHKSSMGLSFSLQQQVDNRKISHEFVSSLVAHSFFSSFPKRTSKTHPTLQDFNFSNFFLQLDQSFQQVKFRCLLHYFDCLSKFGHPQEPISISRQVMSGREWLTIEDWLECNLPLCPLSIKHDGRLERFDSSDSLLVCSSSSRLGGHVLNAGSSRECIQFCECPELIALLLFFEALEDNEVCIVENVLKVAKISDVRQKTNLELLEEPQPMYICLMDAENYTRLPLSQYEEDNVLRELNKALLGFRQKQQQTQQVLHNSRQHSVTIGATTKRLSPIGESFSSTPPPEPDLDLYSHSAKARRSFSKRGHSGSNGVKGGDWGGARLAPPSTGKWIMLGSSGECLPISRHQCMPIHSSANRNDSKDEDTFYSANSSFEQDDDDDKYDDVFLDDNEAVTSPFKYECELKTPERRHTFAERLKEALQREQSNGSFRLQLCGRNQCCGIQFNRKQYQNEAWWVEGIHARGQLRYRIFTKNREAQSAETSSFQQGQLFQIQFQHRIHVRIRRGVRAAEPMARRIGPLDGGPGGGFRVGNGERRDAAATAGQGRGPVRRVPPQADPQRVLRRGPAHRPQGRARGDRLPTGLPAQARLQDQARRQEPQPRAPETQA</sequence>
<dbReference type="EMBL" id="OU963864">
    <property type="protein sequence ID" value="CAH0387309.1"/>
    <property type="molecule type" value="Genomic_DNA"/>
</dbReference>
<keyword evidence="3" id="KW-0378">Hydrolase</keyword>
<dbReference type="Pfam" id="PF20811">
    <property type="entry name" value="PARG_cat_N"/>
    <property type="match status" value="1"/>
</dbReference>
<dbReference type="AlphaFoldDB" id="A0A9P0AAJ7"/>
<feature type="compositionally biased region" description="Basic residues" evidence="4">
    <location>
        <begin position="658"/>
        <end position="669"/>
    </location>
</feature>
<dbReference type="InterPro" id="IPR007724">
    <property type="entry name" value="Poly_GlycHdrlase"/>
</dbReference>
<dbReference type="GO" id="GO:0009225">
    <property type="term" value="P:nucleotide-sugar metabolic process"/>
    <property type="evidence" value="ECO:0007669"/>
    <property type="project" value="TreeGrafter"/>
</dbReference>
<dbReference type="GO" id="GO:0005975">
    <property type="term" value="P:carbohydrate metabolic process"/>
    <property type="evidence" value="ECO:0007669"/>
    <property type="project" value="InterPro"/>
</dbReference>
<name>A0A9P0AAJ7_BEMTA</name>
<dbReference type="Pfam" id="PF05028">
    <property type="entry name" value="PARG_cat_C"/>
    <property type="match status" value="1"/>
</dbReference>
<dbReference type="GO" id="GO:0005737">
    <property type="term" value="C:cytoplasm"/>
    <property type="evidence" value="ECO:0007669"/>
    <property type="project" value="TreeGrafter"/>
</dbReference>
<feature type="domain" description="PARG catalytic Macro" evidence="5">
    <location>
        <begin position="203"/>
        <end position="417"/>
    </location>
</feature>
<dbReference type="InterPro" id="IPR046372">
    <property type="entry name" value="PARG_cat_C"/>
</dbReference>
<dbReference type="EC" id="3.2.1.143" evidence="2"/>
<dbReference type="GO" id="GO:0005634">
    <property type="term" value="C:nucleus"/>
    <property type="evidence" value="ECO:0007669"/>
    <property type="project" value="TreeGrafter"/>
</dbReference>
<proteinExistence type="inferred from homology"/>
<evidence type="ECO:0000256" key="3">
    <source>
        <dbReference type="ARBA" id="ARBA00022801"/>
    </source>
</evidence>
<evidence type="ECO:0000259" key="6">
    <source>
        <dbReference type="Pfam" id="PF20811"/>
    </source>
</evidence>
<dbReference type="PANTHER" id="PTHR12837:SF14">
    <property type="entry name" value="POLY(ADP-RIBOSE) GLYCOHYDROLASE"/>
    <property type="match status" value="1"/>
</dbReference>